<dbReference type="Pfam" id="PF00614">
    <property type="entry name" value="PLDc"/>
    <property type="match status" value="1"/>
</dbReference>
<dbReference type="FunFam" id="3.30.870.10:FF:000011">
    <property type="entry name" value="Phospholipase"/>
    <property type="match status" value="1"/>
</dbReference>
<dbReference type="Pfam" id="PF00787">
    <property type="entry name" value="PX"/>
    <property type="match status" value="1"/>
</dbReference>
<evidence type="ECO:0000256" key="4">
    <source>
        <dbReference type="ARBA" id="ARBA00022801"/>
    </source>
</evidence>
<evidence type="ECO:0000259" key="9">
    <source>
        <dbReference type="PROSITE" id="PS50035"/>
    </source>
</evidence>
<evidence type="ECO:0000256" key="2">
    <source>
        <dbReference type="ARBA" id="ARBA00008664"/>
    </source>
</evidence>
<evidence type="ECO:0000256" key="7">
    <source>
        <dbReference type="PIRNR" id="PIRNR009376"/>
    </source>
</evidence>
<evidence type="ECO:0000256" key="1">
    <source>
        <dbReference type="ARBA" id="ARBA00000798"/>
    </source>
</evidence>
<gene>
    <name evidence="11" type="ORF">DdX_00720</name>
</gene>
<dbReference type="AlphaFoldDB" id="A0AAD4NFH0"/>
<evidence type="ECO:0000259" key="10">
    <source>
        <dbReference type="PROSITE" id="PS50195"/>
    </source>
</evidence>
<dbReference type="Proteomes" id="UP001201812">
    <property type="component" value="Unassembled WGS sequence"/>
</dbReference>
<keyword evidence="12" id="KW-1185">Reference proteome</keyword>
<dbReference type="InterPro" id="IPR001736">
    <property type="entry name" value="PLipase_D/transphosphatidylase"/>
</dbReference>
<dbReference type="GO" id="GO:0004630">
    <property type="term" value="F:phospholipase D activity"/>
    <property type="evidence" value="ECO:0007669"/>
    <property type="project" value="UniProtKB-UniRule"/>
</dbReference>
<dbReference type="PANTHER" id="PTHR18896">
    <property type="entry name" value="PHOSPHOLIPASE D"/>
    <property type="match status" value="1"/>
</dbReference>
<dbReference type="PANTHER" id="PTHR18896:SF76">
    <property type="entry name" value="PHOSPHOLIPASE"/>
    <property type="match status" value="1"/>
</dbReference>
<feature type="domain" description="PLD phosphodiesterase" evidence="9">
    <location>
        <begin position="493"/>
        <end position="520"/>
    </location>
</feature>
<dbReference type="GO" id="GO:0035556">
    <property type="term" value="P:intracellular signal transduction"/>
    <property type="evidence" value="ECO:0007669"/>
    <property type="project" value="InterPro"/>
</dbReference>
<dbReference type="Pfam" id="PF13091">
    <property type="entry name" value="PLDc_2"/>
    <property type="match status" value="1"/>
</dbReference>
<comment type="catalytic activity">
    <reaction evidence="1 7">
        <text>a 1,2-diacyl-sn-glycero-3-phosphocholine + H2O = a 1,2-diacyl-sn-glycero-3-phosphate + choline + H(+)</text>
        <dbReference type="Rhea" id="RHEA:14445"/>
        <dbReference type="ChEBI" id="CHEBI:15354"/>
        <dbReference type="ChEBI" id="CHEBI:15377"/>
        <dbReference type="ChEBI" id="CHEBI:15378"/>
        <dbReference type="ChEBI" id="CHEBI:57643"/>
        <dbReference type="ChEBI" id="CHEBI:58608"/>
        <dbReference type="EC" id="3.1.4.4"/>
    </reaction>
</comment>
<protein>
    <recommendedName>
        <fullName evidence="7">Phospholipase</fullName>
        <ecNumber evidence="7">3.1.4.4</ecNumber>
    </recommendedName>
</protein>
<evidence type="ECO:0000256" key="3">
    <source>
        <dbReference type="ARBA" id="ARBA00022737"/>
    </source>
</evidence>
<dbReference type="EC" id="3.1.4.4" evidence="7"/>
<evidence type="ECO:0000256" key="5">
    <source>
        <dbReference type="ARBA" id="ARBA00022963"/>
    </source>
</evidence>
<dbReference type="GO" id="GO:0035091">
    <property type="term" value="F:phosphatidylinositol binding"/>
    <property type="evidence" value="ECO:0007669"/>
    <property type="project" value="InterPro"/>
</dbReference>
<keyword evidence="4 7" id="KW-0378">Hydrolase</keyword>
<sequence>MTDESTKIDTACDCDGGDDDNAKLTPRRRKGYIPYSTIYESQDEIRKHGYWIPGIPVDATIISVERDNSHTYHIVNPFLYTIQLEHGKYRWQVVKRYKDFSYLSQRLLAHRAIEAIKTPMRRMRNRIEQSMDKDDTDERQTCKVHTPGNYEVFILKKSVEIEDYNGENVISSPFYNAENNEQPRREISDTSLPSFPKIPDSMINAAHMEERRKKLQAWLQGVLNIPINRNYHETAEFLEVSRFSFINELGGKYKESKVKKRPGGNKVYIGIKQCCVRWILPWGKRWLMVKDSYVCYMSLSNEQIRLVLFFDEQFEINAPEYSANARPKELVLSNLQHVLDMKCAREEDTLLWIQIIKTVLEDTGQVWLHKKPYGSSYPPRPESFCQWFVDAKDYWDKASAMMELARDEIFIADWWLCPEVYMRRPMAEGNHWRLDYVLKRQAERGVRIFILIYKEMEMAIGLNSLYSKKYLQNLHPNIKVMRHPDHYVGTGTFFWAHHEKLIIIDQLVAFVGGVDLCYGRWDDSRHVLTDLGSVQFSPRSEQFTMEKEAPEDIPIASKEVEAPKCMQEVHRVTEDIIESGEKIGERVTTTYNPVPEEDAQQTPKRNLREAMNRAIGKIGHRSREPTPSDSLGVQSQTTHYREPTAGRESVGSDEVESMEISSQDGKRRIKFRNLTAFGDHLTPENNNQKGTVLPAMEPKSRTLMRRVVSNLRPSKSKRRWRMAIDREDAAEEYVVNFVKLQETTVDMSGLQGAGKLWPGKDYVNYIVKDFVDVHEAYNDFINRYQTPRMPWHDIHSVVYGEAARDVARHFIQRWNATKTEKLKWDDHYPYLLPKSYDSVRIPKVFLNREIEKVEVQVLRSVSHWSTLIDKNEDSIQQAYLSLIANAKHYIYIENQFFVSMVNSADVTNEICRALVDRIVRADRNGEVFRVYIMIPLLPGFEGDISSTTYSALIAVLHWTLLSISKGPHSLLENLKRNNVDHKKYLAFCSLRTHDELCGKLVTELLYIHSKLMIVDDLFTIIGSANINDRSQAGNRDSEICLLIKDKEFVPSHMNGEEYKAGKFAFSLRKRLMEEHLGLMENSYHKAPKEISVDDPIAENFFVNVWMKAAHDNTRIYEEVFRCYPTNMVETFSELAVWRGDIPIAQTDPPQAKEKLKTLIGSLVIFPWDFLKKENLTPTIRSKEGLVPSAVFT</sequence>
<comment type="caution">
    <text evidence="11">The sequence shown here is derived from an EMBL/GenBank/DDBJ whole genome shotgun (WGS) entry which is preliminary data.</text>
</comment>
<name>A0AAD4NFH0_9BILA</name>
<reference evidence="11" key="1">
    <citation type="submission" date="2022-01" db="EMBL/GenBank/DDBJ databases">
        <title>Genome Sequence Resource for Two Populations of Ditylenchus destructor, the Migratory Endoparasitic Phytonematode.</title>
        <authorList>
            <person name="Zhang H."/>
            <person name="Lin R."/>
            <person name="Xie B."/>
        </authorList>
    </citation>
    <scope>NUCLEOTIDE SEQUENCE</scope>
    <source>
        <strain evidence="11">BazhouSP</strain>
    </source>
</reference>
<keyword evidence="5 7" id="KW-0442">Lipid degradation</keyword>
<dbReference type="EMBL" id="JAKKPZ010000001">
    <property type="protein sequence ID" value="KAI1728531.1"/>
    <property type="molecule type" value="Genomic_DNA"/>
</dbReference>
<feature type="domain" description="PLD phosphodiesterase" evidence="9">
    <location>
        <begin position="1003"/>
        <end position="1030"/>
    </location>
</feature>
<dbReference type="Gene3D" id="3.30.870.10">
    <property type="entry name" value="Endonuclease Chain A"/>
    <property type="match status" value="3"/>
</dbReference>
<evidence type="ECO:0000256" key="8">
    <source>
        <dbReference type="SAM" id="MobiDB-lite"/>
    </source>
</evidence>
<dbReference type="SUPFAM" id="SSF64268">
    <property type="entry name" value="PX domain"/>
    <property type="match status" value="1"/>
</dbReference>
<keyword evidence="6" id="KW-0443">Lipid metabolism</keyword>
<evidence type="ECO:0000313" key="11">
    <source>
        <dbReference type="EMBL" id="KAI1728531.1"/>
    </source>
</evidence>
<dbReference type="GO" id="GO:0009395">
    <property type="term" value="P:phospholipid catabolic process"/>
    <property type="evidence" value="ECO:0007669"/>
    <property type="project" value="TreeGrafter"/>
</dbReference>
<dbReference type="Gene3D" id="3.30.1520.10">
    <property type="entry name" value="Phox-like domain"/>
    <property type="match status" value="2"/>
</dbReference>
<dbReference type="InterPro" id="IPR036871">
    <property type="entry name" value="PX_dom_sf"/>
</dbReference>
<evidence type="ECO:0000256" key="6">
    <source>
        <dbReference type="ARBA" id="ARBA00023098"/>
    </source>
</evidence>
<dbReference type="InterPro" id="IPR015679">
    <property type="entry name" value="PLipase_D_fam"/>
</dbReference>
<feature type="region of interest" description="Disordered" evidence="8">
    <location>
        <begin position="619"/>
        <end position="664"/>
    </location>
</feature>
<keyword evidence="3" id="KW-0677">Repeat</keyword>
<dbReference type="GO" id="GO:0006654">
    <property type="term" value="P:phosphatidic acid biosynthetic process"/>
    <property type="evidence" value="ECO:0007669"/>
    <property type="project" value="InterPro"/>
</dbReference>
<dbReference type="InterPro" id="IPR025202">
    <property type="entry name" value="PLD-like_dom"/>
</dbReference>
<feature type="compositionally biased region" description="Polar residues" evidence="8">
    <location>
        <begin position="627"/>
        <end position="638"/>
    </location>
</feature>
<dbReference type="SUPFAM" id="SSF56024">
    <property type="entry name" value="Phospholipase D/nuclease"/>
    <property type="match status" value="3"/>
</dbReference>
<accession>A0AAD4NFH0</accession>
<evidence type="ECO:0000313" key="12">
    <source>
        <dbReference type="Proteomes" id="UP001201812"/>
    </source>
</evidence>
<dbReference type="InterPro" id="IPR001683">
    <property type="entry name" value="PX_dom"/>
</dbReference>
<dbReference type="PIRSF" id="PIRSF009376">
    <property type="entry name" value="Phospholipase_D_euk"/>
    <property type="match status" value="1"/>
</dbReference>
<dbReference type="PROSITE" id="PS50035">
    <property type="entry name" value="PLD"/>
    <property type="match status" value="2"/>
</dbReference>
<dbReference type="InterPro" id="IPR016555">
    <property type="entry name" value="PLipase_D_euk"/>
</dbReference>
<dbReference type="PROSITE" id="PS50195">
    <property type="entry name" value="PX"/>
    <property type="match status" value="1"/>
</dbReference>
<organism evidence="11 12">
    <name type="scientific">Ditylenchus destructor</name>
    <dbReference type="NCBI Taxonomy" id="166010"/>
    <lineage>
        <taxon>Eukaryota</taxon>
        <taxon>Metazoa</taxon>
        <taxon>Ecdysozoa</taxon>
        <taxon>Nematoda</taxon>
        <taxon>Chromadorea</taxon>
        <taxon>Rhabditida</taxon>
        <taxon>Tylenchina</taxon>
        <taxon>Tylenchomorpha</taxon>
        <taxon>Sphaerularioidea</taxon>
        <taxon>Anguinidae</taxon>
        <taxon>Anguininae</taxon>
        <taxon>Ditylenchus</taxon>
    </lineage>
</organism>
<dbReference type="SMART" id="SM00312">
    <property type="entry name" value="PX"/>
    <property type="match status" value="1"/>
</dbReference>
<dbReference type="GO" id="GO:0060627">
    <property type="term" value="P:regulation of vesicle-mediated transport"/>
    <property type="evidence" value="ECO:0007669"/>
    <property type="project" value="TreeGrafter"/>
</dbReference>
<dbReference type="SMART" id="SM00155">
    <property type="entry name" value="PLDc"/>
    <property type="match status" value="2"/>
</dbReference>
<dbReference type="CDD" id="cd09141">
    <property type="entry name" value="PLDc_vPLD1_2_yPLD_like_2"/>
    <property type="match status" value="1"/>
</dbReference>
<comment type="similarity">
    <text evidence="2 7">Belongs to the phospholipase D family.</text>
</comment>
<proteinExistence type="inferred from homology"/>
<dbReference type="CDD" id="cd09138">
    <property type="entry name" value="PLDc_vPLD1_2_yPLD_like_1"/>
    <property type="match status" value="1"/>
</dbReference>
<feature type="domain" description="PX" evidence="10">
    <location>
        <begin position="58"/>
        <end position="244"/>
    </location>
</feature>